<evidence type="ECO:0000259" key="5">
    <source>
        <dbReference type="SMART" id="SM00864"/>
    </source>
</evidence>
<dbReference type="SUPFAM" id="SSF52490">
    <property type="entry name" value="Tubulin nucleotide-binding domain-like"/>
    <property type="match status" value="1"/>
</dbReference>
<dbReference type="SUPFAM" id="SSF55307">
    <property type="entry name" value="Tubulin C-terminal domain-like"/>
    <property type="match status" value="1"/>
</dbReference>
<dbReference type="PROSITE" id="PS01134">
    <property type="entry name" value="FTSZ_1"/>
    <property type="match status" value="1"/>
</dbReference>
<feature type="compositionally biased region" description="Acidic residues" evidence="4">
    <location>
        <begin position="92"/>
        <end position="102"/>
    </location>
</feature>
<feature type="region of interest" description="Disordered" evidence="4">
    <location>
        <begin position="952"/>
        <end position="995"/>
    </location>
</feature>
<dbReference type="InterPro" id="IPR036770">
    <property type="entry name" value="Ankyrin_rpt-contain_sf"/>
</dbReference>
<feature type="compositionally biased region" description="Basic residues" evidence="4">
    <location>
        <begin position="593"/>
        <end position="602"/>
    </location>
</feature>
<comment type="similarity">
    <text evidence="1">Belongs to the FtsZ family.</text>
</comment>
<dbReference type="InterPro" id="IPR000158">
    <property type="entry name" value="Cell_div_FtsZ"/>
</dbReference>
<feature type="region of interest" description="Disordered" evidence="4">
    <location>
        <begin position="49"/>
        <end position="102"/>
    </location>
</feature>
<evidence type="ECO:0008006" key="9">
    <source>
        <dbReference type="Google" id="ProtNLM"/>
    </source>
</evidence>
<evidence type="ECO:0000313" key="8">
    <source>
        <dbReference type="Proteomes" id="UP001146120"/>
    </source>
</evidence>
<dbReference type="Gene3D" id="3.40.50.1440">
    <property type="entry name" value="Tubulin/FtsZ, GTPase domain"/>
    <property type="match status" value="1"/>
</dbReference>
<evidence type="ECO:0000256" key="4">
    <source>
        <dbReference type="SAM" id="MobiDB-lite"/>
    </source>
</evidence>
<feature type="compositionally biased region" description="Polar residues" evidence="4">
    <location>
        <begin position="579"/>
        <end position="589"/>
    </location>
</feature>
<dbReference type="Gene3D" id="1.25.40.20">
    <property type="entry name" value="Ankyrin repeat-containing domain"/>
    <property type="match status" value="2"/>
</dbReference>
<accession>A0AAV2YSH1</accession>
<dbReference type="HAMAP" id="MF_00909">
    <property type="entry name" value="FtsZ"/>
    <property type="match status" value="1"/>
</dbReference>
<comment type="caution">
    <text evidence="7">The sequence shown here is derived from an EMBL/GenBank/DDBJ whole genome shotgun (WGS) entry which is preliminary data.</text>
</comment>
<reference evidence="7" key="2">
    <citation type="journal article" date="2023" name="Microbiol Resour">
        <title>Decontamination and Annotation of the Draft Genome Sequence of the Oomycete Lagenidium giganteum ARSEF 373.</title>
        <authorList>
            <person name="Morgan W.R."/>
            <person name="Tartar A."/>
        </authorList>
    </citation>
    <scope>NUCLEOTIDE SEQUENCE</scope>
    <source>
        <strain evidence="7">ARSEF 373</strain>
    </source>
</reference>
<keyword evidence="2" id="KW-0547">Nucleotide-binding</keyword>
<feature type="region of interest" description="Disordered" evidence="4">
    <location>
        <begin position="466"/>
        <end position="531"/>
    </location>
</feature>
<dbReference type="GO" id="GO:0032153">
    <property type="term" value="C:cell division site"/>
    <property type="evidence" value="ECO:0007669"/>
    <property type="project" value="TreeGrafter"/>
</dbReference>
<feature type="domain" description="Tubulin/FtsZ 2-layer sandwich" evidence="6">
    <location>
        <begin position="836"/>
        <end position="954"/>
    </location>
</feature>
<feature type="compositionally biased region" description="Basic and acidic residues" evidence="4">
    <location>
        <begin position="964"/>
        <end position="985"/>
    </location>
</feature>
<dbReference type="InterPro" id="IPR024757">
    <property type="entry name" value="FtsZ_C"/>
</dbReference>
<keyword evidence="8" id="KW-1185">Reference proteome</keyword>
<evidence type="ECO:0000259" key="6">
    <source>
        <dbReference type="SMART" id="SM00865"/>
    </source>
</evidence>
<dbReference type="PRINTS" id="PR00423">
    <property type="entry name" value="CELLDVISFTSZ"/>
</dbReference>
<keyword evidence="3" id="KW-0342">GTP-binding</keyword>
<dbReference type="FunFam" id="3.40.50.1440:FF:000001">
    <property type="entry name" value="Cell division protein FtsZ"/>
    <property type="match status" value="1"/>
</dbReference>
<dbReference type="GO" id="GO:0051301">
    <property type="term" value="P:cell division"/>
    <property type="evidence" value="ECO:0007669"/>
    <property type="project" value="TreeGrafter"/>
</dbReference>
<dbReference type="InterPro" id="IPR020805">
    <property type="entry name" value="Cell_div_FtsZ_CS"/>
</dbReference>
<evidence type="ECO:0000313" key="7">
    <source>
        <dbReference type="EMBL" id="DAZ96738.1"/>
    </source>
</evidence>
<evidence type="ECO:0000256" key="3">
    <source>
        <dbReference type="ARBA" id="ARBA00023134"/>
    </source>
</evidence>
<dbReference type="InterPro" id="IPR003008">
    <property type="entry name" value="Tubulin_FtsZ_GTPase"/>
</dbReference>
<dbReference type="GO" id="GO:0003924">
    <property type="term" value="F:GTPase activity"/>
    <property type="evidence" value="ECO:0007669"/>
    <property type="project" value="InterPro"/>
</dbReference>
<dbReference type="InterPro" id="IPR045061">
    <property type="entry name" value="FtsZ/CetZ"/>
</dbReference>
<evidence type="ECO:0000256" key="1">
    <source>
        <dbReference type="ARBA" id="ARBA00009690"/>
    </source>
</evidence>
<dbReference type="AlphaFoldDB" id="A0AAV2YSH1"/>
<feature type="compositionally biased region" description="Polar residues" evidence="4">
    <location>
        <begin position="470"/>
        <end position="483"/>
    </location>
</feature>
<dbReference type="Gene3D" id="3.30.1330.20">
    <property type="entry name" value="Tubulin/FtsZ, C-terminal domain"/>
    <property type="match status" value="1"/>
</dbReference>
<dbReference type="InterPro" id="IPR008280">
    <property type="entry name" value="Tub_FtsZ_C"/>
</dbReference>
<dbReference type="CDD" id="cd02201">
    <property type="entry name" value="FtsZ_type1"/>
    <property type="match status" value="1"/>
</dbReference>
<dbReference type="Pfam" id="PF13637">
    <property type="entry name" value="Ank_4"/>
    <property type="match status" value="1"/>
</dbReference>
<dbReference type="SUPFAM" id="SSF48403">
    <property type="entry name" value="Ankyrin repeat"/>
    <property type="match status" value="1"/>
</dbReference>
<dbReference type="SMART" id="SM00864">
    <property type="entry name" value="Tubulin"/>
    <property type="match status" value="1"/>
</dbReference>
<gene>
    <name evidence="7" type="ORF">N0F65_012315</name>
</gene>
<protein>
    <recommendedName>
        <fullName evidence="9">Cell division protein FtsZ</fullName>
    </recommendedName>
</protein>
<feature type="region of interest" description="Disordered" evidence="4">
    <location>
        <begin position="566"/>
        <end position="638"/>
    </location>
</feature>
<dbReference type="Pfam" id="PF00091">
    <property type="entry name" value="Tubulin"/>
    <property type="match status" value="1"/>
</dbReference>
<feature type="compositionally biased region" description="Pro residues" evidence="4">
    <location>
        <begin position="485"/>
        <end position="495"/>
    </location>
</feature>
<dbReference type="SMART" id="SM00248">
    <property type="entry name" value="ANK"/>
    <property type="match status" value="2"/>
</dbReference>
<name>A0AAV2YSH1_9STRA</name>
<dbReference type="EMBL" id="DAKRPA010000157">
    <property type="protein sequence ID" value="DAZ96738.1"/>
    <property type="molecule type" value="Genomic_DNA"/>
</dbReference>
<dbReference type="Pfam" id="PF12327">
    <property type="entry name" value="FtsZ_C"/>
    <property type="match status" value="1"/>
</dbReference>
<feature type="domain" description="Tubulin/FtsZ GTPase" evidence="5">
    <location>
        <begin position="642"/>
        <end position="834"/>
    </location>
</feature>
<sequence>MGNSVTLHSACKRGDLRSVRRLLKTCTEAELERKDDAGRTPLLLAVAAMRQRDDEDDDDDDDDEFNSNFSDDDEVEDKDGGNAHRAGQTAGGDDEPEEVEEVNDDLDLDFVSKEAEVLHLLIKKHVNLDHRDDNGWTALHHACFVQSPVAIKMLVHAGAHPTRDNFGLLPQDLLQRDLGGDWAAEAQEMRDTLDQMTDKTAYSIKLFAFRPSGVVQLDMGAQVEKGSLVTGTCFIRDPFLEFEAPETHSTKDYIQMLLSNEGSPDIEIGSYHHVPAGSHGRITISTQNVPSSTMIRFVYVKSDINAMARDVVASGCNALVQSSVGEIFQYELYLYERVVEVESIPEFEFIDQPLIVLKRIGIVQPNEEIDWIEVRPDNHIVAVNDIRIDTMDFTEAVRVLQENNGKKCTKLLMQNYSACGDFIPEKILGVGVVGKYAFLQSADEEETDQNGMPVAPVVHGTLHDFIHQPANDNDSTSDAATSTPPGNPNDPPPVPISIVSEVQQGSKAASGGCDDPASVEHEGKMSAPSPIEAVMPLHATRELLMQRRVQRHVLGHAQRRAVVTASATDSLHLDRKHSSTINGASPQRSFTERRRRPVRHARTAPTKPVAASGAADDAPEKDAKTQQQPRRGVAASKDGRPLITVMGVGGAGSNAVNNMIASQLDGVEFVVANTDCQALGRSLAPRKITLGKQLTKGLGAGSKPQLGKQAAELQREEIEECLADSNMLFITGGMGGGTCTGAAPVVASVARDMGILTVGVVSTPFRSEGPNRTRLANAGVKELAKYVDTLIIVPNQNLLALSTKNTTMLEAFRYADAVLLEGVKGVTDLIVRPGLINLDFADIKTILSNAGRAIMGSGSSSDADRAEKAAEQALINPLLGELPTESALGLLVTIRGGEDMTLFEVDRIMEIIRSRVSEEANIIFGTCYDASLEGSVHVSIIVSGIQTDTISPPVPTQPFAPLEELEKKRKQERQEEQQTPDDSKRAGFFGRLFSL</sequence>
<feature type="compositionally biased region" description="Acidic residues" evidence="4">
    <location>
        <begin position="54"/>
        <end position="77"/>
    </location>
</feature>
<dbReference type="PANTHER" id="PTHR30314">
    <property type="entry name" value="CELL DIVISION PROTEIN FTSZ-RELATED"/>
    <property type="match status" value="1"/>
</dbReference>
<dbReference type="NCBIfam" id="TIGR00065">
    <property type="entry name" value="ftsZ"/>
    <property type="match status" value="1"/>
</dbReference>
<organism evidence="7 8">
    <name type="scientific">Lagenidium giganteum</name>
    <dbReference type="NCBI Taxonomy" id="4803"/>
    <lineage>
        <taxon>Eukaryota</taxon>
        <taxon>Sar</taxon>
        <taxon>Stramenopiles</taxon>
        <taxon>Oomycota</taxon>
        <taxon>Peronosporomycetes</taxon>
        <taxon>Pythiales</taxon>
        <taxon>Pythiaceae</taxon>
    </lineage>
</organism>
<dbReference type="SMART" id="SM00865">
    <property type="entry name" value="Tubulin_C"/>
    <property type="match status" value="1"/>
</dbReference>
<dbReference type="InterPro" id="IPR037103">
    <property type="entry name" value="Tubulin/FtsZ-like_C"/>
</dbReference>
<proteinExistence type="inferred from homology"/>
<dbReference type="PANTHER" id="PTHR30314:SF3">
    <property type="entry name" value="MITOCHONDRIAL DIVISION PROTEIN FSZA"/>
    <property type="match status" value="1"/>
</dbReference>
<dbReference type="InterPro" id="IPR036525">
    <property type="entry name" value="Tubulin/FtsZ_GTPase_sf"/>
</dbReference>
<dbReference type="InterPro" id="IPR018316">
    <property type="entry name" value="Tubulin/FtsZ_2-layer-sand-dom"/>
</dbReference>
<dbReference type="Proteomes" id="UP001146120">
    <property type="component" value="Unassembled WGS sequence"/>
</dbReference>
<dbReference type="GO" id="GO:0005525">
    <property type="term" value="F:GTP binding"/>
    <property type="evidence" value="ECO:0007669"/>
    <property type="project" value="UniProtKB-KW"/>
</dbReference>
<dbReference type="GO" id="GO:0005737">
    <property type="term" value="C:cytoplasm"/>
    <property type="evidence" value="ECO:0007669"/>
    <property type="project" value="TreeGrafter"/>
</dbReference>
<dbReference type="InterPro" id="IPR002110">
    <property type="entry name" value="Ankyrin_rpt"/>
</dbReference>
<reference evidence="7" key="1">
    <citation type="submission" date="2022-11" db="EMBL/GenBank/DDBJ databases">
        <authorList>
            <person name="Morgan W.R."/>
            <person name="Tartar A."/>
        </authorList>
    </citation>
    <scope>NUCLEOTIDE SEQUENCE</scope>
    <source>
        <strain evidence="7">ARSEF 373</strain>
    </source>
</reference>
<evidence type="ECO:0000256" key="2">
    <source>
        <dbReference type="ARBA" id="ARBA00022741"/>
    </source>
</evidence>